<dbReference type="SMART" id="SM00448">
    <property type="entry name" value="REC"/>
    <property type="match status" value="1"/>
</dbReference>
<dbReference type="CDD" id="cd19935">
    <property type="entry name" value="REC_OmpR_CusR-like"/>
    <property type="match status" value="1"/>
</dbReference>
<dbReference type="InterPro" id="IPR001789">
    <property type="entry name" value="Sig_transdc_resp-reg_receiver"/>
</dbReference>
<evidence type="ECO:0000256" key="2">
    <source>
        <dbReference type="PROSITE-ProRule" id="PRU00169"/>
    </source>
</evidence>
<dbReference type="Gene3D" id="6.10.250.690">
    <property type="match status" value="1"/>
</dbReference>
<organism evidence="6 7">
    <name type="scientific">Kineosporia mesophila</name>
    <dbReference type="NCBI Taxonomy" id="566012"/>
    <lineage>
        <taxon>Bacteria</taxon>
        <taxon>Bacillati</taxon>
        <taxon>Actinomycetota</taxon>
        <taxon>Actinomycetes</taxon>
        <taxon>Kineosporiales</taxon>
        <taxon>Kineosporiaceae</taxon>
        <taxon>Kineosporia</taxon>
    </lineage>
</organism>
<keyword evidence="2" id="KW-0597">Phosphoprotein</keyword>
<feature type="domain" description="Response regulatory" evidence="4">
    <location>
        <begin position="7"/>
        <end position="121"/>
    </location>
</feature>
<dbReference type="InterPro" id="IPR011006">
    <property type="entry name" value="CheY-like_superfamily"/>
</dbReference>
<feature type="modified residue" description="4-aspartylphosphate" evidence="2">
    <location>
        <position position="56"/>
    </location>
</feature>
<dbReference type="SUPFAM" id="SSF52172">
    <property type="entry name" value="CheY-like"/>
    <property type="match status" value="1"/>
</dbReference>
<dbReference type="PROSITE" id="PS51755">
    <property type="entry name" value="OMPR_PHOB"/>
    <property type="match status" value="1"/>
</dbReference>
<dbReference type="PANTHER" id="PTHR48111">
    <property type="entry name" value="REGULATOR OF RPOS"/>
    <property type="match status" value="1"/>
</dbReference>
<feature type="domain" description="OmpR/PhoB-type" evidence="5">
    <location>
        <begin position="129"/>
        <end position="227"/>
    </location>
</feature>
<sequence length="229" mass="25552">MQTAQVRVLVVDDEARFAEGIRRGLVAEGFSVDVAENGIDGLWRAREVQYDAMVLDVMMPGLNGYQVCRTLRDEHNWTPIMMLTAKDGAWDQVEGLDTGADDYVVKPVEFPVLVARLRALVRRGRPERPTLLTVGTLVVDPASREVRRGRTPITLTSREFAVLAFLARRAGTVMSKQDILNGVWDDDFEGDPNIVEVYVAHLRAKIDRPFGVETVVTVRGAGYRLIEDA</sequence>
<dbReference type="Gene3D" id="1.10.10.10">
    <property type="entry name" value="Winged helix-like DNA-binding domain superfamily/Winged helix DNA-binding domain"/>
    <property type="match status" value="1"/>
</dbReference>
<dbReference type="Proteomes" id="UP001501074">
    <property type="component" value="Unassembled WGS sequence"/>
</dbReference>
<comment type="caution">
    <text evidence="6">The sequence shown here is derived from an EMBL/GenBank/DDBJ whole genome shotgun (WGS) entry which is preliminary data.</text>
</comment>
<evidence type="ECO:0000313" key="6">
    <source>
        <dbReference type="EMBL" id="GAA3636660.1"/>
    </source>
</evidence>
<dbReference type="PROSITE" id="PS50110">
    <property type="entry name" value="RESPONSE_REGULATORY"/>
    <property type="match status" value="1"/>
</dbReference>
<dbReference type="EMBL" id="BAAAZO010000012">
    <property type="protein sequence ID" value="GAA3636660.1"/>
    <property type="molecule type" value="Genomic_DNA"/>
</dbReference>
<protein>
    <submittedName>
        <fullName evidence="6">Response regulator transcription factor</fullName>
    </submittedName>
</protein>
<dbReference type="PANTHER" id="PTHR48111:SF36">
    <property type="entry name" value="TRANSCRIPTIONAL REGULATORY PROTEIN CUTR"/>
    <property type="match status" value="1"/>
</dbReference>
<dbReference type="Gene3D" id="3.40.50.2300">
    <property type="match status" value="1"/>
</dbReference>
<gene>
    <name evidence="6" type="ORF">GCM10022223_63970</name>
</gene>
<evidence type="ECO:0000259" key="5">
    <source>
        <dbReference type="PROSITE" id="PS51755"/>
    </source>
</evidence>
<reference evidence="7" key="1">
    <citation type="journal article" date="2019" name="Int. J. Syst. Evol. Microbiol.">
        <title>The Global Catalogue of Microorganisms (GCM) 10K type strain sequencing project: providing services to taxonomists for standard genome sequencing and annotation.</title>
        <authorList>
            <consortium name="The Broad Institute Genomics Platform"/>
            <consortium name="The Broad Institute Genome Sequencing Center for Infectious Disease"/>
            <person name="Wu L."/>
            <person name="Ma J."/>
        </authorList>
    </citation>
    <scope>NUCLEOTIDE SEQUENCE [LARGE SCALE GENOMIC DNA]</scope>
    <source>
        <strain evidence="7">JCM 16902</strain>
    </source>
</reference>
<dbReference type="SMART" id="SM00862">
    <property type="entry name" value="Trans_reg_C"/>
    <property type="match status" value="1"/>
</dbReference>
<dbReference type="InterPro" id="IPR001867">
    <property type="entry name" value="OmpR/PhoB-type_DNA-bd"/>
</dbReference>
<evidence type="ECO:0000259" key="4">
    <source>
        <dbReference type="PROSITE" id="PS50110"/>
    </source>
</evidence>
<accession>A0ABP7AP29</accession>
<keyword evidence="1 3" id="KW-0238">DNA-binding</keyword>
<keyword evidence="7" id="KW-1185">Reference proteome</keyword>
<evidence type="ECO:0000313" key="7">
    <source>
        <dbReference type="Proteomes" id="UP001501074"/>
    </source>
</evidence>
<dbReference type="CDD" id="cd00383">
    <property type="entry name" value="trans_reg_C"/>
    <property type="match status" value="1"/>
</dbReference>
<dbReference type="Pfam" id="PF00072">
    <property type="entry name" value="Response_reg"/>
    <property type="match status" value="1"/>
</dbReference>
<dbReference type="Pfam" id="PF00486">
    <property type="entry name" value="Trans_reg_C"/>
    <property type="match status" value="1"/>
</dbReference>
<feature type="DNA-binding region" description="OmpR/PhoB-type" evidence="3">
    <location>
        <begin position="129"/>
        <end position="227"/>
    </location>
</feature>
<dbReference type="InterPro" id="IPR036388">
    <property type="entry name" value="WH-like_DNA-bd_sf"/>
</dbReference>
<name>A0ABP7AP29_9ACTN</name>
<dbReference type="InterPro" id="IPR039420">
    <property type="entry name" value="WalR-like"/>
</dbReference>
<evidence type="ECO:0000256" key="3">
    <source>
        <dbReference type="PROSITE-ProRule" id="PRU01091"/>
    </source>
</evidence>
<evidence type="ECO:0000256" key="1">
    <source>
        <dbReference type="ARBA" id="ARBA00023125"/>
    </source>
</evidence>
<proteinExistence type="predicted"/>